<proteinExistence type="predicted"/>
<dbReference type="InterPro" id="IPR003593">
    <property type="entry name" value="AAA+_ATPase"/>
</dbReference>
<dbReference type="CDD" id="cd00009">
    <property type="entry name" value="AAA"/>
    <property type="match status" value="1"/>
</dbReference>
<dbReference type="SMART" id="SM00382">
    <property type="entry name" value="AAA"/>
    <property type="match status" value="1"/>
</dbReference>
<feature type="domain" description="AAA+ ATPase" evidence="1">
    <location>
        <begin position="102"/>
        <end position="258"/>
    </location>
</feature>
<dbReference type="GO" id="GO:0006260">
    <property type="term" value="P:DNA replication"/>
    <property type="evidence" value="ECO:0007669"/>
    <property type="project" value="TreeGrafter"/>
</dbReference>
<evidence type="ECO:0000313" key="3">
    <source>
        <dbReference type="Proteomes" id="UP000286848"/>
    </source>
</evidence>
<dbReference type="InterPro" id="IPR027417">
    <property type="entry name" value="P-loop_NTPase"/>
</dbReference>
<protein>
    <submittedName>
        <fullName evidence="2">DNA replication protein</fullName>
    </submittedName>
</protein>
<dbReference type="AlphaFoldDB" id="A0A401IUJ5"/>
<sequence length="264" mass="30240">MSEFKSLKQAFDQRKIVELAKAKNVDLNSLPSKADLERRTIDYAHQKLREEQATFYYNNSVWAGDELHFTFEQWNPSKQKDSQLAREIGKQAFIYAEQLKIKQFNVILLGDPRVGKTSLAMAMLDKLQKADKSIMFVSTAELAGLISNQYDFPDVKAKLQRIEKSMKKVDVLLLDDFGTEGGQVEGKARVVRKDMQDFMYRIANARCKFNSNTAGHITIITTNNNQQEINTMYDGKIVSRLFPKPGKTSHRITFNKMGDVRNVD</sequence>
<dbReference type="PANTHER" id="PTHR30050">
    <property type="entry name" value="CHROMOSOMAL REPLICATION INITIATOR PROTEIN DNAA"/>
    <property type="match status" value="1"/>
</dbReference>
<dbReference type="Proteomes" id="UP000286848">
    <property type="component" value="Unassembled WGS sequence"/>
</dbReference>
<organism evidence="2 3">
    <name type="scientific">Ligilactobacillus salitolerans</name>
    <dbReference type="NCBI Taxonomy" id="1808352"/>
    <lineage>
        <taxon>Bacteria</taxon>
        <taxon>Bacillati</taxon>
        <taxon>Bacillota</taxon>
        <taxon>Bacilli</taxon>
        <taxon>Lactobacillales</taxon>
        <taxon>Lactobacillaceae</taxon>
        <taxon>Ligilactobacillus</taxon>
    </lineage>
</organism>
<evidence type="ECO:0000313" key="2">
    <source>
        <dbReference type="EMBL" id="GBG95211.1"/>
    </source>
</evidence>
<dbReference type="OrthoDB" id="2307409at2"/>
<dbReference type="InterPro" id="IPR002611">
    <property type="entry name" value="IstB_ATP-bd"/>
</dbReference>
<dbReference type="Pfam" id="PF01695">
    <property type="entry name" value="IstB_IS21"/>
    <property type="match status" value="1"/>
</dbReference>
<dbReference type="PANTHER" id="PTHR30050:SF4">
    <property type="entry name" value="ATP-BINDING PROTEIN RV3427C IN INSERTION SEQUENCE-RELATED"/>
    <property type="match status" value="1"/>
</dbReference>
<dbReference type="Gene3D" id="3.40.50.300">
    <property type="entry name" value="P-loop containing nucleotide triphosphate hydrolases"/>
    <property type="match status" value="1"/>
</dbReference>
<name>A0A401IUJ5_9LACO</name>
<gene>
    <name evidence="2" type="ORF">LFYK43_16700</name>
</gene>
<comment type="caution">
    <text evidence="2">The sequence shown here is derived from an EMBL/GenBank/DDBJ whole genome shotgun (WGS) entry which is preliminary data.</text>
</comment>
<reference evidence="2 3" key="1">
    <citation type="journal article" date="2019" name="Int. J. Syst. Evol. Microbiol.">
        <title>Lactobacillus salitolerans sp. nov., a novel lactic acid bacterium isolated from spent mushroom substrates.</title>
        <authorList>
            <person name="Tohno M."/>
            <person name="Tanizawa Y."/>
            <person name="Kojima Y."/>
            <person name="Sakamoto M."/>
            <person name="Nakamura Y."/>
            <person name="Ohkuma M."/>
            <person name="Kobayashi H."/>
        </authorList>
    </citation>
    <scope>NUCLEOTIDE SEQUENCE [LARGE SCALE GENOMIC DNA]</scope>
    <source>
        <strain evidence="2 3">YK43</strain>
    </source>
</reference>
<dbReference type="EMBL" id="BFFP01000028">
    <property type="protein sequence ID" value="GBG95211.1"/>
    <property type="molecule type" value="Genomic_DNA"/>
</dbReference>
<evidence type="ECO:0000259" key="1">
    <source>
        <dbReference type="SMART" id="SM00382"/>
    </source>
</evidence>
<dbReference type="RefSeq" id="WP_124977315.1">
    <property type="nucleotide sequence ID" value="NZ_BFFP01000028.1"/>
</dbReference>
<accession>A0A401IUJ5</accession>
<dbReference type="GO" id="GO:0005524">
    <property type="term" value="F:ATP binding"/>
    <property type="evidence" value="ECO:0007669"/>
    <property type="project" value="InterPro"/>
</dbReference>
<keyword evidence="3" id="KW-1185">Reference proteome</keyword>
<dbReference type="SUPFAM" id="SSF52540">
    <property type="entry name" value="P-loop containing nucleoside triphosphate hydrolases"/>
    <property type="match status" value="1"/>
</dbReference>